<feature type="transmembrane region" description="Helical" evidence="6">
    <location>
        <begin position="90"/>
        <end position="110"/>
    </location>
</feature>
<keyword evidence="4 6" id="KW-0472">Membrane</keyword>
<evidence type="ECO:0000256" key="3">
    <source>
        <dbReference type="ARBA" id="ARBA00022989"/>
    </source>
</evidence>
<evidence type="ECO:0000256" key="1">
    <source>
        <dbReference type="ARBA" id="ARBA00004141"/>
    </source>
</evidence>
<feature type="compositionally biased region" description="Low complexity" evidence="5">
    <location>
        <begin position="170"/>
        <end position="179"/>
    </location>
</feature>
<reference evidence="8 9" key="1">
    <citation type="submission" date="2020-02" db="EMBL/GenBank/DDBJ databases">
        <title>Genome sequence of the type strain CCBAU10050 of Rhizobium daejeonense.</title>
        <authorList>
            <person name="Gao J."/>
            <person name="Sun J."/>
        </authorList>
    </citation>
    <scope>NUCLEOTIDE SEQUENCE [LARGE SCALE GENOMIC DNA]</scope>
    <source>
        <strain evidence="8 9">CCBAU10050</strain>
    </source>
</reference>
<dbReference type="Proteomes" id="UP000477849">
    <property type="component" value="Unassembled WGS sequence"/>
</dbReference>
<accession>A0A6M1S0P7</accession>
<comment type="caution">
    <text evidence="8">The sequence shown here is derived from an EMBL/GenBank/DDBJ whole genome shotgun (WGS) entry which is preliminary data.</text>
</comment>
<protein>
    <submittedName>
        <fullName evidence="8">Aromatic acid exporter family protein</fullName>
    </submittedName>
</protein>
<dbReference type="Pfam" id="PF13515">
    <property type="entry name" value="FUSC_2"/>
    <property type="match status" value="1"/>
</dbReference>
<evidence type="ECO:0000256" key="5">
    <source>
        <dbReference type="SAM" id="MobiDB-lite"/>
    </source>
</evidence>
<dbReference type="InterPro" id="IPR049453">
    <property type="entry name" value="Memb_transporter_dom"/>
</dbReference>
<gene>
    <name evidence="8" type="ORF">G6N76_12790</name>
</gene>
<feature type="transmembrane region" description="Helical" evidence="6">
    <location>
        <begin position="130"/>
        <end position="153"/>
    </location>
</feature>
<feature type="transmembrane region" description="Helical" evidence="6">
    <location>
        <begin position="12"/>
        <end position="33"/>
    </location>
</feature>
<dbReference type="GO" id="GO:0016020">
    <property type="term" value="C:membrane"/>
    <property type="evidence" value="ECO:0007669"/>
    <property type="project" value="UniProtKB-SubCell"/>
</dbReference>
<feature type="transmembrane region" description="Helical" evidence="6">
    <location>
        <begin position="64"/>
        <end position="83"/>
    </location>
</feature>
<proteinExistence type="predicted"/>
<evidence type="ECO:0000256" key="4">
    <source>
        <dbReference type="ARBA" id="ARBA00023136"/>
    </source>
</evidence>
<evidence type="ECO:0000256" key="6">
    <source>
        <dbReference type="SAM" id="Phobius"/>
    </source>
</evidence>
<keyword evidence="2 6" id="KW-0812">Transmembrane</keyword>
<comment type="subcellular location">
    <subcellularLocation>
        <location evidence="1">Membrane</location>
        <topology evidence="1">Multi-pass membrane protein</topology>
    </subcellularLocation>
</comment>
<evidence type="ECO:0000313" key="8">
    <source>
        <dbReference type="EMBL" id="NGO64543.1"/>
    </source>
</evidence>
<organism evidence="8 9">
    <name type="scientific">Rhizobium daejeonense</name>
    <dbReference type="NCBI Taxonomy" id="240521"/>
    <lineage>
        <taxon>Bacteria</taxon>
        <taxon>Pseudomonadati</taxon>
        <taxon>Pseudomonadota</taxon>
        <taxon>Alphaproteobacteria</taxon>
        <taxon>Hyphomicrobiales</taxon>
        <taxon>Rhizobiaceae</taxon>
        <taxon>Rhizobium/Agrobacterium group</taxon>
        <taxon>Rhizobium</taxon>
    </lineage>
</organism>
<dbReference type="EMBL" id="JAAKZH010000003">
    <property type="protein sequence ID" value="NGO64543.1"/>
    <property type="molecule type" value="Genomic_DNA"/>
</dbReference>
<feature type="region of interest" description="Disordered" evidence="5">
    <location>
        <begin position="158"/>
        <end position="179"/>
    </location>
</feature>
<dbReference type="RefSeq" id="WP_163904730.1">
    <property type="nucleotide sequence ID" value="NZ_CP048427.1"/>
</dbReference>
<keyword evidence="3 6" id="KW-1133">Transmembrane helix</keyword>
<name>A0A6M1S0P7_9HYPH</name>
<sequence>MKLWISDRVRDILLHALAAAIAAALSFYVARWLFGHPEPIFAAITAIICLAPGIPNHFRQTLNMIVGVAIGILVGELAFLLPIPFLEVRILLCVFLGVLLGALINLAPVVPIQAGASALLVMVMGPANAGLVRFLDVVVGALIGATFALILFLQKRASSTGKEGEEPPETKGAAPKDGP</sequence>
<evidence type="ECO:0000256" key="2">
    <source>
        <dbReference type="ARBA" id="ARBA00022692"/>
    </source>
</evidence>
<keyword evidence="9" id="KW-1185">Reference proteome</keyword>
<dbReference type="AlphaFoldDB" id="A0A6M1S0P7"/>
<evidence type="ECO:0000259" key="7">
    <source>
        <dbReference type="Pfam" id="PF13515"/>
    </source>
</evidence>
<evidence type="ECO:0000313" key="9">
    <source>
        <dbReference type="Proteomes" id="UP000477849"/>
    </source>
</evidence>
<feature type="domain" description="Integral membrane bound transporter" evidence="7">
    <location>
        <begin position="29"/>
        <end position="145"/>
    </location>
</feature>